<feature type="compositionally biased region" description="Low complexity" evidence="3">
    <location>
        <begin position="256"/>
        <end position="269"/>
    </location>
</feature>
<feature type="coiled-coil region" evidence="2">
    <location>
        <begin position="26"/>
        <end position="127"/>
    </location>
</feature>
<dbReference type="PANTHER" id="PTHR21666:SF270">
    <property type="entry name" value="MUREIN HYDROLASE ACTIVATOR ENVC"/>
    <property type="match status" value="1"/>
</dbReference>
<reference evidence="6 7" key="1">
    <citation type="submission" date="2024-03" db="EMBL/GenBank/DDBJ databases">
        <title>Human intestinal bacterial collection.</title>
        <authorList>
            <person name="Pauvert C."/>
            <person name="Hitch T.C.A."/>
            <person name="Clavel T."/>
        </authorList>
    </citation>
    <scope>NUCLEOTIDE SEQUENCE [LARGE SCALE GENOMIC DNA]</scope>
    <source>
        <strain evidence="6 7">CLA-AA-H185</strain>
    </source>
</reference>
<evidence type="ECO:0000313" key="7">
    <source>
        <dbReference type="Proteomes" id="UP001454489"/>
    </source>
</evidence>
<evidence type="ECO:0000256" key="4">
    <source>
        <dbReference type="SAM" id="SignalP"/>
    </source>
</evidence>
<keyword evidence="2" id="KW-0175">Coiled coil</keyword>
<dbReference type="Proteomes" id="UP001454489">
    <property type="component" value="Unassembled WGS sequence"/>
</dbReference>
<dbReference type="InterPro" id="IPR011055">
    <property type="entry name" value="Dup_hybrid_motif"/>
</dbReference>
<keyword evidence="7" id="KW-1185">Reference proteome</keyword>
<gene>
    <name evidence="6" type="ORF">WMO43_10205</name>
</gene>
<sequence>MKNRLKIITAIMLTLIFCMQPVCNVQATEESNLSEAQQEKKTLENDLQKAKELIDSLKGSKEDIQSEVEKLDKQLNEISGKVKELESRLSKKRQEIADTESALNKAKEQEKKQYRNMKKRIQFMYENGQTSYVEMLLSADSFTDFLNAVEYITQISQYDRKMLKEYQNMQVTIADTQKTLETDYASLQSLQAKVQEEKQAVAALESAKKGELNDVADDLTDAQTVAKAYEAEIQAQNEVIAQIQAAQKRAAEQQAAQQQAQAAEENQGATDAAGENQNTAQNTTPSGNGQSTGSMMWPCPSSKRVTSDYGPRTSPTNGASSNHKGIDIGAAYGADIVAADGGTVLVATYSSSGGNYVIIDHGGGLCTVYMHASSLTVSAGQTVSKGQVIAKVGSTGISTGNHLHFGVTLNGVYVSPWGYVS</sequence>
<dbReference type="Gene3D" id="2.70.70.10">
    <property type="entry name" value="Glucose Permease (Domain IIA)"/>
    <property type="match status" value="1"/>
</dbReference>
<dbReference type="SUPFAM" id="SSF51261">
    <property type="entry name" value="Duplicated hybrid motif"/>
    <property type="match status" value="1"/>
</dbReference>
<feature type="region of interest" description="Disordered" evidence="3">
    <location>
        <begin position="256"/>
        <end position="323"/>
    </location>
</feature>
<dbReference type="InterPro" id="IPR016047">
    <property type="entry name" value="M23ase_b-sheet_dom"/>
</dbReference>
<accession>A0ABV1HEV4</accession>
<proteinExistence type="predicted"/>
<dbReference type="CDD" id="cd12797">
    <property type="entry name" value="M23_peptidase"/>
    <property type="match status" value="1"/>
</dbReference>
<evidence type="ECO:0000256" key="2">
    <source>
        <dbReference type="SAM" id="Coils"/>
    </source>
</evidence>
<dbReference type="Pfam" id="PF01551">
    <property type="entry name" value="Peptidase_M23"/>
    <property type="match status" value="1"/>
</dbReference>
<evidence type="ECO:0000256" key="3">
    <source>
        <dbReference type="SAM" id="MobiDB-lite"/>
    </source>
</evidence>
<dbReference type="RefSeq" id="WP_178024356.1">
    <property type="nucleotide sequence ID" value="NZ_JBBMEX010000010.1"/>
</dbReference>
<dbReference type="EMBL" id="JBBMEX010000010">
    <property type="protein sequence ID" value="MEQ2558237.1"/>
    <property type="molecule type" value="Genomic_DNA"/>
</dbReference>
<dbReference type="PROSITE" id="PS50909">
    <property type="entry name" value="GAT"/>
    <property type="match status" value="1"/>
</dbReference>
<protein>
    <submittedName>
        <fullName evidence="6">Peptidoglycan DD-metalloendopeptidase family protein</fullName>
    </submittedName>
</protein>
<name>A0ABV1HEV4_9FIRM</name>
<dbReference type="InterPro" id="IPR004152">
    <property type="entry name" value="GAT_dom"/>
</dbReference>
<keyword evidence="1 4" id="KW-0732">Signal</keyword>
<feature type="compositionally biased region" description="Polar residues" evidence="3">
    <location>
        <begin position="275"/>
        <end position="294"/>
    </location>
</feature>
<comment type="caution">
    <text evidence="6">The sequence shown here is derived from an EMBL/GenBank/DDBJ whole genome shotgun (WGS) entry which is preliminary data.</text>
</comment>
<evidence type="ECO:0000313" key="6">
    <source>
        <dbReference type="EMBL" id="MEQ2558237.1"/>
    </source>
</evidence>
<evidence type="ECO:0000259" key="5">
    <source>
        <dbReference type="PROSITE" id="PS50909"/>
    </source>
</evidence>
<evidence type="ECO:0000256" key="1">
    <source>
        <dbReference type="ARBA" id="ARBA00022729"/>
    </source>
</evidence>
<feature type="compositionally biased region" description="Polar residues" evidence="3">
    <location>
        <begin position="313"/>
        <end position="323"/>
    </location>
</feature>
<feature type="domain" description="GAT" evidence="5">
    <location>
        <begin position="28"/>
        <end position="154"/>
    </location>
</feature>
<dbReference type="Gene3D" id="6.10.250.3150">
    <property type="match status" value="1"/>
</dbReference>
<dbReference type="PANTHER" id="PTHR21666">
    <property type="entry name" value="PEPTIDASE-RELATED"/>
    <property type="match status" value="1"/>
</dbReference>
<feature type="chain" id="PRO_5046907593" evidence="4">
    <location>
        <begin position="28"/>
        <end position="421"/>
    </location>
</feature>
<feature type="signal peptide" evidence="4">
    <location>
        <begin position="1"/>
        <end position="27"/>
    </location>
</feature>
<dbReference type="InterPro" id="IPR057309">
    <property type="entry name" value="PcsB_CC"/>
</dbReference>
<organism evidence="6 7">
    <name type="scientific">Maccoyibacter intestinihominis</name>
    <dbReference type="NCBI Taxonomy" id="3133499"/>
    <lineage>
        <taxon>Bacteria</taxon>
        <taxon>Bacillati</taxon>
        <taxon>Bacillota</taxon>
        <taxon>Clostridia</taxon>
        <taxon>Lachnospirales</taxon>
        <taxon>Lachnospiraceae</taxon>
        <taxon>Maccoyibacter</taxon>
    </lineage>
</organism>
<dbReference type="InterPro" id="IPR050570">
    <property type="entry name" value="Cell_wall_metabolism_enzyme"/>
</dbReference>
<dbReference type="Pfam" id="PF24568">
    <property type="entry name" value="CC_PcsB"/>
    <property type="match status" value="1"/>
</dbReference>